<evidence type="ECO:0000313" key="3">
    <source>
        <dbReference type="EMBL" id="NIY69772.1"/>
    </source>
</evidence>
<evidence type="ECO:0000256" key="2">
    <source>
        <dbReference type="SAM" id="MobiDB-lite"/>
    </source>
</evidence>
<dbReference type="Gene3D" id="3.20.20.80">
    <property type="entry name" value="Glycosidases"/>
    <property type="match status" value="1"/>
</dbReference>
<dbReference type="InterPro" id="IPR036366">
    <property type="entry name" value="PGBDSf"/>
</dbReference>
<protein>
    <recommendedName>
        <fullName evidence="5">Peptidoglycan binding-like domain-containing protein</fullName>
    </recommendedName>
</protein>
<dbReference type="SUPFAM" id="SSF51445">
    <property type="entry name" value="(Trans)glycosidases"/>
    <property type="match status" value="1"/>
</dbReference>
<gene>
    <name evidence="3" type="ORF">SMALB_7896</name>
</gene>
<dbReference type="InterPro" id="IPR002053">
    <property type="entry name" value="Glyco_hydro_25"/>
</dbReference>
<evidence type="ECO:0000256" key="1">
    <source>
        <dbReference type="ARBA" id="ARBA00010646"/>
    </source>
</evidence>
<dbReference type="Proteomes" id="UP000536624">
    <property type="component" value="Unassembled WGS sequence"/>
</dbReference>
<dbReference type="InterPro" id="IPR036365">
    <property type="entry name" value="PGBD-like_sf"/>
</dbReference>
<reference evidence="3 4" key="1">
    <citation type="submission" date="2020-02" db="EMBL/GenBank/DDBJ databases">
        <title>Streptomyces malaysiensis DSM14702 (JHCC583434, PFL_A843) Genome sequencing and assembly.</title>
        <authorList>
            <person name="Samborskyy M."/>
        </authorList>
    </citation>
    <scope>NUCLEOTIDE SEQUENCE [LARGE SCALE GENOMIC DNA]</scope>
    <source>
        <strain evidence="3 4">DSM 14702</strain>
    </source>
</reference>
<dbReference type="InterPro" id="IPR017853">
    <property type="entry name" value="GH"/>
</dbReference>
<feature type="region of interest" description="Disordered" evidence="2">
    <location>
        <begin position="90"/>
        <end position="120"/>
    </location>
</feature>
<comment type="similarity">
    <text evidence="1">Belongs to the glycosyl hydrolase 25 family.</text>
</comment>
<dbReference type="AlphaFoldDB" id="A0A7X6B1Y2"/>
<dbReference type="SUPFAM" id="SSF47090">
    <property type="entry name" value="PGBD-like"/>
    <property type="match status" value="1"/>
</dbReference>
<accession>A0A7X6B1Y2</accession>
<organism evidence="3 4">
    <name type="scientific">Streptomyces malaysiensis</name>
    <dbReference type="NCBI Taxonomy" id="92644"/>
    <lineage>
        <taxon>Bacteria</taxon>
        <taxon>Bacillati</taxon>
        <taxon>Actinomycetota</taxon>
        <taxon>Actinomycetes</taxon>
        <taxon>Kitasatosporales</taxon>
        <taxon>Streptomycetaceae</taxon>
        <taxon>Streptomyces</taxon>
        <taxon>Streptomyces violaceusniger group</taxon>
    </lineage>
</organism>
<dbReference type="Gene3D" id="1.10.101.10">
    <property type="entry name" value="PGBD-like superfamily/PGBD"/>
    <property type="match status" value="1"/>
</dbReference>
<proteinExistence type="inferred from homology"/>
<dbReference type="EMBL" id="JAALLH010000002">
    <property type="protein sequence ID" value="NIY69772.1"/>
    <property type="molecule type" value="Genomic_DNA"/>
</dbReference>
<name>A0A7X6B1Y2_STRMQ</name>
<evidence type="ECO:0000313" key="4">
    <source>
        <dbReference type="Proteomes" id="UP000536624"/>
    </source>
</evidence>
<dbReference type="GO" id="GO:0009253">
    <property type="term" value="P:peptidoglycan catabolic process"/>
    <property type="evidence" value="ECO:0007669"/>
    <property type="project" value="InterPro"/>
</dbReference>
<comment type="caution">
    <text evidence="3">The sequence shown here is derived from an EMBL/GenBank/DDBJ whole genome shotgun (WGS) entry which is preliminary data.</text>
</comment>
<dbReference type="GO" id="GO:0016998">
    <property type="term" value="P:cell wall macromolecule catabolic process"/>
    <property type="evidence" value="ECO:0007669"/>
    <property type="project" value="InterPro"/>
</dbReference>
<dbReference type="GO" id="GO:0003796">
    <property type="term" value="F:lysozyme activity"/>
    <property type="evidence" value="ECO:0007669"/>
    <property type="project" value="InterPro"/>
</dbReference>
<evidence type="ECO:0008006" key="5">
    <source>
        <dbReference type="Google" id="ProtNLM"/>
    </source>
</evidence>
<dbReference type="Pfam" id="PF01183">
    <property type="entry name" value="Glyco_hydro_25"/>
    <property type="match status" value="1"/>
</dbReference>
<sequence length="187" mass="20963">MSCAQKDEFIAEVKRLRGKTHRVGLYCNQYYWLHRDNTSNVGDALWIADYVTIGKPRITAAWTFHQYTDRPVDTNVGKFTDRAALRTWANKGADKDDEPKTYTPPKFPTGLAPNKSQPSAVPLQRALKTAGFMSKSVKESTNYGPQTQAAVAKFHTAHPQYRAKGKTNDPAIGPKGWAALFRLAYDK</sequence>